<dbReference type="GO" id="GO:0005615">
    <property type="term" value="C:extracellular space"/>
    <property type="evidence" value="ECO:0007669"/>
    <property type="project" value="TreeGrafter"/>
</dbReference>
<dbReference type="GO" id="GO:0016020">
    <property type="term" value="C:membrane"/>
    <property type="evidence" value="ECO:0007669"/>
    <property type="project" value="TreeGrafter"/>
</dbReference>
<dbReference type="InterPro" id="IPR050344">
    <property type="entry name" value="Peptidase_M1_aminopeptidases"/>
</dbReference>
<protein>
    <recommendedName>
        <fullName evidence="1">Peptidase M1 membrane alanine aminopeptidase domain-containing protein</fullName>
    </recommendedName>
</protein>
<dbReference type="InterPro" id="IPR027268">
    <property type="entry name" value="Peptidase_M4/M1_CTD_sf"/>
</dbReference>
<dbReference type="GO" id="GO:0042277">
    <property type="term" value="F:peptide binding"/>
    <property type="evidence" value="ECO:0007669"/>
    <property type="project" value="TreeGrafter"/>
</dbReference>
<dbReference type="Proteomes" id="UP000006281">
    <property type="component" value="Chromosome"/>
</dbReference>
<evidence type="ECO:0000259" key="1">
    <source>
        <dbReference type="Pfam" id="PF01433"/>
    </source>
</evidence>
<dbReference type="GO" id="GO:0008270">
    <property type="term" value="F:zinc ion binding"/>
    <property type="evidence" value="ECO:0007669"/>
    <property type="project" value="InterPro"/>
</dbReference>
<dbReference type="eggNOG" id="COG0308">
    <property type="taxonomic scope" value="Bacteria"/>
</dbReference>
<dbReference type="KEGG" id="sesp:BN6_07900"/>
<reference evidence="2 3" key="1">
    <citation type="journal article" date="2012" name="BMC Genomics">
        <title>Complete genome sequence of Saccharothrix espanaensis DSM 44229T and comparison to the other completely sequenced Pseudonocardiaceae.</title>
        <authorList>
            <person name="Strobel T."/>
            <person name="Al-Dilaimi A."/>
            <person name="Blom J."/>
            <person name="Gessner A."/>
            <person name="Kalinowski J."/>
            <person name="Luzhetska M."/>
            <person name="Puhler A."/>
            <person name="Szczepanowski R."/>
            <person name="Bechthold A."/>
            <person name="Ruckert C."/>
        </authorList>
    </citation>
    <scope>NUCLEOTIDE SEQUENCE [LARGE SCALE GENOMIC DNA]</scope>
    <source>
        <strain evidence="3">ATCC 51144 / DSM 44229 / JCM 9112 / NBRC 15066 / NRRL 15764</strain>
    </source>
</reference>
<dbReference type="BioCyc" id="SESP1179773:BN6_RS03890-MONOMER"/>
<dbReference type="GO" id="GO:0043171">
    <property type="term" value="P:peptide catabolic process"/>
    <property type="evidence" value="ECO:0007669"/>
    <property type="project" value="TreeGrafter"/>
</dbReference>
<proteinExistence type="predicted"/>
<keyword evidence="3" id="KW-1185">Reference proteome</keyword>
<gene>
    <name evidence="2" type="ordered locus">BN6_07900</name>
</gene>
<dbReference type="HOGENOM" id="CLU_831253_0_0_11"/>
<accession>K0JVC6</accession>
<evidence type="ECO:0000313" key="2">
    <source>
        <dbReference type="EMBL" id="CCH28118.1"/>
    </source>
</evidence>
<dbReference type="EMBL" id="HE804045">
    <property type="protein sequence ID" value="CCH28118.1"/>
    <property type="molecule type" value="Genomic_DNA"/>
</dbReference>
<dbReference type="RefSeq" id="WP_015098232.1">
    <property type="nucleotide sequence ID" value="NC_019673.1"/>
</dbReference>
<dbReference type="OrthoDB" id="3672230at2"/>
<organism evidence="2 3">
    <name type="scientific">Saccharothrix espanaensis (strain ATCC 51144 / DSM 44229 / JCM 9112 / NBRC 15066 / NRRL 15764)</name>
    <dbReference type="NCBI Taxonomy" id="1179773"/>
    <lineage>
        <taxon>Bacteria</taxon>
        <taxon>Bacillati</taxon>
        <taxon>Actinomycetota</taxon>
        <taxon>Actinomycetes</taxon>
        <taxon>Pseudonocardiales</taxon>
        <taxon>Pseudonocardiaceae</taxon>
        <taxon>Saccharothrix</taxon>
    </lineage>
</organism>
<feature type="domain" description="Peptidase M1 membrane alanine aminopeptidase" evidence="1">
    <location>
        <begin position="174"/>
        <end position="273"/>
    </location>
</feature>
<dbReference type="Pfam" id="PF01433">
    <property type="entry name" value="Peptidase_M1"/>
    <property type="match status" value="1"/>
</dbReference>
<dbReference type="GO" id="GO:0070006">
    <property type="term" value="F:metalloaminopeptidase activity"/>
    <property type="evidence" value="ECO:0007669"/>
    <property type="project" value="TreeGrafter"/>
</dbReference>
<evidence type="ECO:0000313" key="3">
    <source>
        <dbReference type="Proteomes" id="UP000006281"/>
    </source>
</evidence>
<dbReference type="Gene3D" id="1.10.390.10">
    <property type="entry name" value="Neutral Protease Domain 2"/>
    <property type="match status" value="1"/>
</dbReference>
<dbReference type="InterPro" id="IPR014782">
    <property type="entry name" value="Peptidase_M1_dom"/>
</dbReference>
<dbReference type="PATRIC" id="fig|1179773.3.peg.794"/>
<dbReference type="AlphaFoldDB" id="K0JVC6"/>
<dbReference type="PANTHER" id="PTHR11533">
    <property type="entry name" value="PROTEASE M1 ZINC METALLOPROTEASE"/>
    <property type="match status" value="1"/>
</dbReference>
<dbReference type="GO" id="GO:0005737">
    <property type="term" value="C:cytoplasm"/>
    <property type="evidence" value="ECO:0007669"/>
    <property type="project" value="TreeGrafter"/>
</dbReference>
<dbReference type="SUPFAM" id="SSF55486">
    <property type="entry name" value="Metalloproteases ('zincins'), catalytic domain"/>
    <property type="match status" value="1"/>
</dbReference>
<sequence length="334" mass="37258">MTISYDITWDLDPAAETFRGRTGVRFRGRVAHAELAAAHVRHARLNGREVPWDGSRIPLDADGVLEVDADFAYADDRGFRQVRVDGATYLYTVQYPDRAQWSFCALDQRARSEFALTVNAPGLVLTSSTETPIAPYALTAAVGPWVEIAEQLYVTGSRAGERVRGAAVSRRIRESIEFFETLLDVPFPYRKCDAVFVPDIPHLAFSSPGLIMFDDAVFDALATREPLYATTVLSHEVAHAWSGNLVDAEPWLVEALATYLSRLAAEHLLPGTDPWQIPDNAPWPDRPYAPHLARVRAMEDALGRPALLRALTTYFKRYAHTNAGWAEFKACLRE</sequence>
<name>K0JVC6_SACES</name>
<dbReference type="PANTHER" id="PTHR11533:SF174">
    <property type="entry name" value="PUROMYCIN-SENSITIVE AMINOPEPTIDASE-RELATED"/>
    <property type="match status" value="1"/>
</dbReference>